<organism evidence="2 3">
    <name type="scientific">Mucilaginibacter gotjawali</name>
    <dbReference type="NCBI Taxonomy" id="1550579"/>
    <lineage>
        <taxon>Bacteria</taxon>
        <taxon>Pseudomonadati</taxon>
        <taxon>Bacteroidota</taxon>
        <taxon>Sphingobacteriia</taxon>
        <taxon>Sphingobacteriales</taxon>
        <taxon>Sphingobacteriaceae</taxon>
        <taxon>Mucilaginibacter</taxon>
    </lineage>
</organism>
<keyword evidence="1" id="KW-0732">Signal</keyword>
<accession>A0A839SG27</accession>
<protein>
    <submittedName>
        <fullName evidence="2">Uncharacterized protein</fullName>
    </submittedName>
</protein>
<feature type="chain" id="PRO_5032916545" evidence="1">
    <location>
        <begin position="19"/>
        <end position="72"/>
    </location>
</feature>
<feature type="signal peptide" evidence="1">
    <location>
        <begin position="1"/>
        <end position="18"/>
    </location>
</feature>
<gene>
    <name evidence="2" type="ORF">FHS11_003182</name>
</gene>
<reference evidence="2" key="1">
    <citation type="submission" date="2020-08" db="EMBL/GenBank/DDBJ databases">
        <title>Genomic Encyclopedia of Type Strains, Phase III (KMG-III): the genomes of soil and plant-associated and newly described type strains.</title>
        <authorList>
            <person name="Whitman W."/>
        </authorList>
    </citation>
    <scope>NUCLEOTIDE SEQUENCE [LARGE SCALE GENOMIC DNA]</scope>
    <source>
        <strain evidence="2">CECT 8628</strain>
    </source>
</reference>
<dbReference type="Proteomes" id="UP000539265">
    <property type="component" value="Unassembled WGS sequence"/>
</dbReference>
<evidence type="ECO:0000256" key="1">
    <source>
        <dbReference type="SAM" id="SignalP"/>
    </source>
</evidence>
<evidence type="ECO:0000313" key="2">
    <source>
        <dbReference type="EMBL" id="MBB3056756.1"/>
    </source>
</evidence>
<sequence length="72" mass="8135">MKTLTLLLFLSLAFTAKAQTPKQDTTYKAKVYDTRIIRYLAAPPKSQQANPYAFADSVKTKKTAVKPKKKTR</sequence>
<name>A0A839SG27_9SPHI</name>
<dbReference type="RefSeq" id="WP_096356058.1">
    <property type="nucleotide sequence ID" value="NZ_AP017313.1"/>
</dbReference>
<dbReference type="EMBL" id="JACHWX010000009">
    <property type="protein sequence ID" value="MBB3056756.1"/>
    <property type="molecule type" value="Genomic_DNA"/>
</dbReference>
<evidence type="ECO:0000313" key="3">
    <source>
        <dbReference type="Proteomes" id="UP000539265"/>
    </source>
</evidence>
<proteinExistence type="predicted"/>
<dbReference type="AlphaFoldDB" id="A0A839SG27"/>
<comment type="caution">
    <text evidence="2">The sequence shown here is derived from an EMBL/GenBank/DDBJ whole genome shotgun (WGS) entry which is preliminary data.</text>
</comment>
<keyword evidence="3" id="KW-1185">Reference proteome</keyword>